<evidence type="ECO:0000313" key="1">
    <source>
        <dbReference type="EMBL" id="ABW26838.1"/>
    </source>
</evidence>
<protein>
    <submittedName>
        <fullName evidence="1">Uncharacterized protein</fullName>
    </submittedName>
</protein>
<accession>B0CDB3</accession>
<dbReference type="Proteomes" id="UP000000268">
    <property type="component" value="Chromosome"/>
</dbReference>
<dbReference type="RefSeq" id="WP_012162345.1">
    <property type="nucleotide sequence ID" value="NC_009925.1"/>
</dbReference>
<reference evidence="1 2" key="1">
    <citation type="journal article" date="2008" name="Proc. Natl. Acad. Sci. U.S.A.">
        <title>Niche adaptation and genome expansion in the chlorophyll d-producing cyanobacterium Acaryochloris marina.</title>
        <authorList>
            <person name="Swingley W.D."/>
            <person name="Chen M."/>
            <person name="Cheung P.C."/>
            <person name="Conrad A.L."/>
            <person name="Dejesa L.C."/>
            <person name="Hao J."/>
            <person name="Honchak B.M."/>
            <person name="Karbach L.E."/>
            <person name="Kurdoglu A."/>
            <person name="Lahiri S."/>
            <person name="Mastrian S.D."/>
            <person name="Miyashita H."/>
            <person name="Page L."/>
            <person name="Ramakrishna P."/>
            <person name="Satoh S."/>
            <person name="Sattley W.M."/>
            <person name="Shimada Y."/>
            <person name="Taylor H.L."/>
            <person name="Tomo T."/>
            <person name="Tsuchiya T."/>
            <person name="Wang Z.T."/>
            <person name="Raymond J."/>
            <person name="Mimuro M."/>
            <person name="Blankenship R.E."/>
            <person name="Touchman J.W."/>
        </authorList>
    </citation>
    <scope>NUCLEOTIDE SEQUENCE [LARGE SCALE GENOMIC DNA]</scope>
    <source>
        <strain evidence="2">MBIC 11017</strain>
    </source>
</reference>
<dbReference type="EMBL" id="CP000828">
    <property type="protein sequence ID" value="ABW26838.1"/>
    <property type="molecule type" value="Genomic_DNA"/>
</dbReference>
<evidence type="ECO:0000313" key="2">
    <source>
        <dbReference type="Proteomes" id="UP000000268"/>
    </source>
</evidence>
<keyword evidence="2" id="KW-1185">Reference proteome</keyword>
<dbReference type="InterPro" id="IPR054637">
    <property type="entry name" value="Asr1405_Asl0597-like"/>
</dbReference>
<organism evidence="1 2">
    <name type="scientific">Acaryochloris marina (strain MBIC 11017)</name>
    <dbReference type="NCBI Taxonomy" id="329726"/>
    <lineage>
        <taxon>Bacteria</taxon>
        <taxon>Bacillati</taxon>
        <taxon>Cyanobacteriota</taxon>
        <taxon>Cyanophyceae</taxon>
        <taxon>Acaryochloridales</taxon>
        <taxon>Acaryochloridaceae</taxon>
        <taxon>Acaryochloris</taxon>
    </lineage>
</organism>
<proteinExistence type="predicted"/>
<gene>
    <name evidence="1" type="ordered locus">AM1_1817</name>
</gene>
<sequence>MRPSGYQSTIESLIVRVCPGDHRQVQRRLQELSLKAWCSSDGQLRVEINNDLEAAQAYSVLQQFVASRTELVEWLEQCWS</sequence>
<dbReference type="HOGENOM" id="CLU_174106_0_0_3"/>
<dbReference type="KEGG" id="amr:AM1_1817"/>
<dbReference type="STRING" id="329726.AM1_1817"/>
<dbReference type="NCBIfam" id="NF045598">
    <property type="entry name" value="asr1405_asl0597"/>
    <property type="match status" value="1"/>
</dbReference>
<name>B0CDB3_ACAM1</name>
<dbReference type="OrthoDB" id="515027at2"/>
<dbReference type="AlphaFoldDB" id="B0CDB3"/>